<reference evidence="2" key="2">
    <citation type="submission" date="2014-02" db="EMBL/GenBank/DDBJ databases">
        <title>Annotation of the Genome Sequence of Fusarium oxysporum HDV247.</title>
        <authorList>
            <consortium name="The Broad Institute Genomics Platform"/>
            <person name="Ma L.-J."/>
            <person name="Corby-Kistler H."/>
            <person name="Broz K."/>
            <person name="Gale L.R."/>
            <person name="Jonkers W."/>
            <person name="O'Donnell K."/>
            <person name="Ploetz R."/>
            <person name="Steinberg C."/>
            <person name="Schwartz D.C."/>
            <person name="VanEtten H."/>
            <person name="Zhou S."/>
            <person name="Young S.K."/>
            <person name="Zeng Q."/>
            <person name="Gargeya S."/>
            <person name="Fitzgerald M."/>
            <person name="Abouelleil A."/>
            <person name="Alvarado L."/>
            <person name="Chapman S.B."/>
            <person name="Gainer-Dewar J."/>
            <person name="Goldberg J."/>
            <person name="Griggs A."/>
            <person name="Gujja S."/>
            <person name="Hansen M."/>
            <person name="Howarth C."/>
            <person name="Imamovic A."/>
            <person name="Ireland A."/>
            <person name="Larimer J."/>
            <person name="McCowan C."/>
            <person name="Murphy C."/>
            <person name="Pearson M."/>
            <person name="Poon T.W."/>
            <person name="Priest M."/>
            <person name="Roberts A."/>
            <person name="Saif S."/>
            <person name="Shea T."/>
            <person name="Sykes S."/>
            <person name="Wortman J."/>
            <person name="Nusbaum C."/>
            <person name="Birren B."/>
        </authorList>
    </citation>
    <scope>NUCLEOTIDE SEQUENCE</scope>
    <source>
        <strain evidence="2">HDV247</strain>
    </source>
</reference>
<feature type="region of interest" description="Disordered" evidence="1">
    <location>
        <begin position="19"/>
        <end position="38"/>
    </location>
</feature>
<evidence type="ECO:0000313" key="2">
    <source>
        <dbReference type="EMBL" id="EXA28518.1"/>
    </source>
</evidence>
<accession>W9N700</accession>
<dbReference type="HOGENOM" id="CLU_3335603_0_0_1"/>
<evidence type="ECO:0000256" key="1">
    <source>
        <dbReference type="SAM" id="MobiDB-lite"/>
    </source>
</evidence>
<organism evidence="2">
    <name type="scientific">Fusarium oxysporum f. sp. pisi HDV247</name>
    <dbReference type="NCBI Taxonomy" id="1080344"/>
    <lineage>
        <taxon>Eukaryota</taxon>
        <taxon>Fungi</taxon>
        <taxon>Dikarya</taxon>
        <taxon>Ascomycota</taxon>
        <taxon>Pezizomycotina</taxon>
        <taxon>Sordariomycetes</taxon>
        <taxon>Hypocreomycetidae</taxon>
        <taxon>Hypocreales</taxon>
        <taxon>Nectriaceae</taxon>
        <taxon>Fusarium</taxon>
        <taxon>Fusarium oxysporum species complex</taxon>
    </lineage>
</organism>
<sequence>MRAAAQAWKVNYKRLRSRINGHHPVRDNGGNRAAVRSD</sequence>
<reference evidence="2" key="1">
    <citation type="submission" date="2011-10" db="EMBL/GenBank/DDBJ databases">
        <title>The Genome Sequence of Fusarium oxysporum HDV247.</title>
        <authorList>
            <consortium name="The Broad Institute Genome Sequencing Platform"/>
            <person name="Ma L.-J."/>
            <person name="Gale L.R."/>
            <person name="Schwartz D.C."/>
            <person name="Zhou S."/>
            <person name="Corby-Kistler H."/>
            <person name="Young S.K."/>
            <person name="Zeng Q."/>
            <person name="Gargeya S."/>
            <person name="Fitzgerald M."/>
            <person name="Haas B."/>
            <person name="Abouelleil A."/>
            <person name="Alvarado L."/>
            <person name="Arachchi H.M."/>
            <person name="Berlin A."/>
            <person name="Brown A."/>
            <person name="Chapman S.B."/>
            <person name="Chen Z."/>
            <person name="Dunbar C."/>
            <person name="Freedman E."/>
            <person name="Gearin G."/>
            <person name="Goldberg J."/>
            <person name="Griggs A."/>
            <person name="Gujja S."/>
            <person name="Heiman D."/>
            <person name="Howarth C."/>
            <person name="Larson L."/>
            <person name="Lui A."/>
            <person name="MacDonald P.J.P."/>
            <person name="Montmayeur A."/>
            <person name="Murphy C."/>
            <person name="Neiman D."/>
            <person name="Pearson M."/>
            <person name="Priest M."/>
            <person name="Roberts A."/>
            <person name="Saif S."/>
            <person name="Shea T."/>
            <person name="Shenoy N."/>
            <person name="Sisk P."/>
            <person name="Stolte C."/>
            <person name="Sykes S."/>
            <person name="Wortman J."/>
            <person name="Nusbaum C."/>
            <person name="Birren B."/>
        </authorList>
    </citation>
    <scope>NUCLEOTIDE SEQUENCE [LARGE SCALE GENOMIC DNA]</scope>
    <source>
        <strain evidence="2">HDV247</strain>
    </source>
</reference>
<proteinExistence type="predicted"/>
<dbReference type="Proteomes" id="UP000030751">
    <property type="component" value="Unassembled WGS sequence"/>
</dbReference>
<name>W9N700_FUSOX</name>
<dbReference type="EMBL" id="KI981351">
    <property type="protein sequence ID" value="EXA28518.1"/>
    <property type="molecule type" value="Genomic_DNA"/>
</dbReference>
<protein>
    <submittedName>
        <fullName evidence="2">Uncharacterized protein</fullName>
    </submittedName>
</protein>
<dbReference type="AlphaFoldDB" id="W9N700"/>
<gene>
    <name evidence="2" type="ORF">FOVG_19881</name>
</gene>